<keyword evidence="3 6" id="KW-0808">Transferase</keyword>
<dbReference type="RefSeq" id="WP_171693592.1">
    <property type="nucleotide sequence ID" value="NZ_WHOC01000176.1"/>
</dbReference>
<evidence type="ECO:0000313" key="9">
    <source>
        <dbReference type="Proteomes" id="UP000658690"/>
    </source>
</evidence>
<dbReference type="Proteomes" id="UP000658690">
    <property type="component" value="Unassembled WGS sequence"/>
</dbReference>
<gene>
    <name evidence="8" type="primary">cobA</name>
    <name evidence="8" type="ORF">GC102_34725</name>
</gene>
<keyword evidence="9" id="KW-1185">Reference proteome</keyword>
<organism evidence="8 9">
    <name type="scientific">Paenibacillus germinis</name>
    <dbReference type="NCBI Taxonomy" id="2654979"/>
    <lineage>
        <taxon>Bacteria</taxon>
        <taxon>Bacillati</taxon>
        <taxon>Bacillota</taxon>
        <taxon>Bacilli</taxon>
        <taxon>Bacillales</taxon>
        <taxon>Paenibacillaceae</taxon>
        <taxon>Paenibacillus</taxon>
    </lineage>
</organism>
<feature type="domain" description="Tetrapyrrole methylase" evidence="7">
    <location>
        <begin position="7"/>
        <end position="219"/>
    </location>
</feature>
<dbReference type="Gene3D" id="3.40.1010.10">
    <property type="entry name" value="Cobalt-precorrin-4 Transmethylase, Domain 1"/>
    <property type="match status" value="1"/>
</dbReference>
<evidence type="ECO:0000259" key="7">
    <source>
        <dbReference type="Pfam" id="PF00590"/>
    </source>
</evidence>
<dbReference type="InterPro" id="IPR000878">
    <property type="entry name" value="4pyrrol_Mease"/>
</dbReference>
<dbReference type="CDD" id="cd11642">
    <property type="entry name" value="SUMT"/>
    <property type="match status" value="1"/>
</dbReference>
<name>A0ABX1ZFR9_9BACL</name>
<dbReference type="InterPro" id="IPR003043">
    <property type="entry name" value="Uropor_MeTrfase_CS"/>
</dbReference>
<dbReference type="Pfam" id="PF00590">
    <property type="entry name" value="TP_methylase"/>
    <property type="match status" value="1"/>
</dbReference>
<dbReference type="GO" id="GO:0004851">
    <property type="term" value="F:uroporphyrin-III C-methyltransferase activity"/>
    <property type="evidence" value="ECO:0007669"/>
    <property type="project" value="UniProtKB-EC"/>
</dbReference>
<dbReference type="PROSITE" id="PS00840">
    <property type="entry name" value="SUMT_2"/>
    <property type="match status" value="1"/>
</dbReference>
<proteinExistence type="inferred from homology"/>
<evidence type="ECO:0000256" key="6">
    <source>
        <dbReference type="RuleBase" id="RU003960"/>
    </source>
</evidence>
<dbReference type="InterPro" id="IPR035996">
    <property type="entry name" value="4pyrrol_Methylase_sf"/>
</dbReference>
<dbReference type="InterPro" id="IPR050161">
    <property type="entry name" value="Siro_Cobalamin_biosynth"/>
</dbReference>
<evidence type="ECO:0000256" key="3">
    <source>
        <dbReference type="ARBA" id="ARBA00022679"/>
    </source>
</evidence>
<dbReference type="GO" id="GO:0032259">
    <property type="term" value="P:methylation"/>
    <property type="evidence" value="ECO:0007669"/>
    <property type="project" value="UniProtKB-KW"/>
</dbReference>
<dbReference type="NCBIfam" id="TIGR01469">
    <property type="entry name" value="cobA_cysG_Cterm"/>
    <property type="match status" value="1"/>
</dbReference>
<dbReference type="PANTHER" id="PTHR45790">
    <property type="entry name" value="SIROHEME SYNTHASE-RELATED"/>
    <property type="match status" value="1"/>
</dbReference>
<dbReference type="InterPro" id="IPR014777">
    <property type="entry name" value="4pyrrole_Mease_sub1"/>
</dbReference>
<evidence type="ECO:0000313" key="8">
    <source>
        <dbReference type="EMBL" id="NOU90848.1"/>
    </source>
</evidence>
<reference evidence="8 9" key="1">
    <citation type="submission" date="2019-10" db="EMBL/GenBank/DDBJ databases">
        <title>Description of Paenibacillus choica sp. nov.</title>
        <authorList>
            <person name="Carlier A."/>
            <person name="Qi S."/>
        </authorList>
    </citation>
    <scope>NUCLEOTIDE SEQUENCE [LARGE SCALE GENOMIC DNA]</scope>
    <source>
        <strain evidence="8 9">LMG 31460</strain>
    </source>
</reference>
<dbReference type="NCBIfam" id="NF004790">
    <property type="entry name" value="PRK06136.1"/>
    <property type="match status" value="1"/>
</dbReference>
<dbReference type="Gene3D" id="3.30.950.10">
    <property type="entry name" value="Methyltransferase, Cobalt-precorrin-4 Transmethylase, Domain 2"/>
    <property type="match status" value="1"/>
</dbReference>
<evidence type="ECO:0000256" key="4">
    <source>
        <dbReference type="ARBA" id="ARBA00022691"/>
    </source>
</evidence>
<dbReference type="SUPFAM" id="SSF53790">
    <property type="entry name" value="Tetrapyrrole methylase"/>
    <property type="match status" value="1"/>
</dbReference>
<dbReference type="PROSITE" id="PS00839">
    <property type="entry name" value="SUMT_1"/>
    <property type="match status" value="1"/>
</dbReference>
<keyword evidence="2 6" id="KW-0489">Methyltransferase</keyword>
<evidence type="ECO:0000256" key="5">
    <source>
        <dbReference type="ARBA" id="ARBA00023244"/>
    </source>
</evidence>
<comment type="similarity">
    <text evidence="6">Belongs to the precorrin methyltransferase family.</text>
</comment>
<keyword evidence="5" id="KW-0627">Porphyrin biosynthesis</keyword>
<dbReference type="EC" id="2.1.1.107" evidence="1"/>
<comment type="caution">
    <text evidence="8">The sequence shown here is derived from an EMBL/GenBank/DDBJ whole genome shotgun (WGS) entry which is preliminary data.</text>
</comment>
<dbReference type="PANTHER" id="PTHR45790:SF3">
    <property type="entry name" value="S-ADENOSYL-L-METHIONINE-DEPENDENT UROPORPHYRINOGEN III METHYLTRANSFERASE, CHLOROPLASTIC"/>
    <property type="match status" value="1"/>
</dbReference>
<dbReference type="EMBL" id="WHOC01000176">
    <property type="protein sequence ID" value="NOU90848.1"/>
    <property type="molecule type" value="Genomic_DNA"/>
</dbReference>
<keyword evidence="4" id="KW-0949">S-adenosyl-L-methionine</keyword>
<accession>A0ABX1ZFR9</accession>
<evidence type="ECO:0000256" key="1">
    <source>
        <dbReference type="ARBA" id="ARBA00012162"/>
    </source>
</evidence>
<evidence type="ECO:0000256" key="2">
    <source>
        <dbReference type="ARBA" id="ARBA00022603"/>
    </source>
</evidence>
<dbReference type="InterPro" id="IPR006366">
    <property type="entry name" value="CobA/CysG_C"/>
</dbReference>
<dbReference type="InterPro" id="IPR014776">
    <property type="entry name" value="4pyrrole_Mease_sub2"/>
</dbReference>
<sequence length="255" mass="28029">MENNRGKVFFVGAGPGDPELITVKGLKCIQSSDVIVYDRLANPELLNMARKDAEFIYCGKQPNHHSIQQEEINEIIALKALEGKIVTRLKGGDPCVFGRVGEEAEKLVEHGVAFEIIPGITAGIAAPAYAGIPVTHRKVASTFAMVTGHLCQDDTISPDKWRALATGIDTIAFYMGMGNSTYLCNQLIHYGRNPETPVAVVSWGTTEDQRTIISTLNKLEKTLQEQNMPNPAIILVGDVVHLRERLSWFAENSRD</sequence>
<protein>
    <recommendedName>
        <fullName evidence="1">uroporphyrinogen-III C-methyltransferase</fullName>
        <ecNumber evidence="1">2.1.1.107</ecNumber>
    </recommendedName>
</protein>